<dbReference type="RefSeq" id="WP_378603615.1">
    <property type="nucleotide sequence ID" value="NZ_JBHSQN010000005.1"/>
</dbReference>
<protein>
    <submittedName>
        <fullName evidence="1">Uncharacterized protein</fullName>
    </submittedName>
</protein>
<name>A0ABW1JRM3_9NOCA</name>
<organism evidence="1 2">
    <name type="scientific">Nocardia lasii</name>
    <dbReference type="NCBI Taxonomy" id="1616107"/>
    <lineage>
        <taxon>Bacteria</taxon>
        <taxon>Bacillati</taxon>
        <taxon>Actinomycetota</taxon>
        <taxon>Actinomycetes</taxon>
        <taxon>Mycobacteriales</taxon>
        <taxon>Nocardiaceae</taxon>
        <taxon>Nocardia</taxon>
    </lineage>
</organism>
<accession>A0ABW1JRM3</accession>
<dbReference type="Proteomes" id="UP001596223">
    <property type="component" value="Unassembled WGS sequence"/>
</dbReference>
<dbReference type="EMBL" id="JBHSQN010000005">
    <property type="protein sequence ID" value="MFC6011620.1"/>
    <property type="molecule type" value="Genomic_DNA"/>
</dbReference>
<evidence type="ECO:0000313" key="1">
    <source>
        <dbReference type="EMBL" id="MFC6011620.1"/>
    </source>
</evidence>
<gene>
    <name evidence="1" type="ORF">ACFP3H_11205</name>
</gene>
<sequence length="82" mass="8923">MSDIEYVFGIGDGIAGHWYGHGLADTSVADALWIDYDAGIEDAPWPTGVSLDDDIPDIPLATVDYRKVLAQEPVKPPWHDGN</sequence>
<comment type="caution">
    <text evidence="1">The sequence shown here is derived from an EMBL/GenBank/DDBJ whole genome shotgun (WGS) entry which is preliminary data.</text>
</comment>
<evidence type="ECO:0000313" key="2">
    <source>
        <dbReference type="Proteomes" id="UP001596223"/>
    </source>
</evidence>
<proteinExistence type="predicted"/>
<keyword evidence="2" id="KW-1185">Reference proteome</keyword>
<reference evidence="2" key="1">
    <citation type="journal article" date="2019" name="Int. J. Syst. Evol. Microbiol.">
        <title>The Global Catalogue of Microorganisms (GCM) 10K type strain sequencing project: providing services to taxonomists for standard genome sequencing and annotation.</title>
        <authorList>
            <consortium name="The Broad Institute Genomics Platform"/>
            <consortium name="The Broad Institute Genome Sequencing Center for Infectious Disease"/>
            <person name="Wu L."/>
            <person name="Ma J."/>
        </authorList>
    </citation>
    <scope>NUCLEOTIDE SEQUENCE [LARGE SCALE GENOMIC DNA]</scope>
    <source>
        <strain evidence="2">CCUG 36956</strain>
    </source>
</reference>